<dbReference type="OrthoDB" id="3071776at2759"/>
<proteinExistence type="predicted"/>
<name>A0A0D0C4E7_9AGAR</name>
<evidence type="ECO:0000313" key="2">
    <source>
        <dbReference type="Proteomes" id="UP000053593"/>
    </source>
</evidence>
<dbReference type="HOGENOM" id="CLU_1408928_0_0_1"/>
<accession>A0A0D0C4E7</accession>
<reference evidence="1 2" key="1">
    <citation type="submission" date="2014-04" db="EMBL/GenBank/DDBJ databases">
        <title>Evolutionary Origins and Diversification of the Mycorrhizal Mutualists.</title>
        <authorList>
            <consortium name="DOE Joint Genome Institute"/>
            <consortium name="Mycorrhizal Genomics Consortium"/>
            <person name="Kohler A."/>
            <person name="Kuo A."/>
            <person name="Nagy L.G."/>
            <person name="Floudas D."/>
            <person name="Copeland A."/>
            <person name="Barry K.W."/>
            <person name="Cichocki N."/>
            <person name="Veneault-Fourrey C."/>
            <person name="LaButti K."/>
            <person name="Lindquist E.A."/>
            <person name="Lipzen A."/>
            <person name="Lundell T."/>
            <person name="Morin E."/>
            <person name="Murat C."/>
            <person name="Riley R."/>
            <person name="Ohm R."/>
            <person name="Sun H."/>
            <person name="Tunlid A."/>
            <person name="Henrissat B."/>
            <person name="Grigoriev I.V."/>
            <person name="Hibbett D.S."/>
            <person name="Martin F."/>
        </authorList>
    </citation>
    <scope>NUCLEOTIDE SEQUENCE [LARGE SCALE GENOMIC DNA]</scope>
    <source>
        <strain evidence="1 2">FD-317 M1</strain>
    </source>
</reference>
<sequence length="193" mass="21486">MPELICPPTPRPPPSEDVFSDAESAAFWRFSPNDVECNSSHWILHPAFAGKHLFVSIDLSHSHFGGTSKWVQIDNGIAYIQKQGGHSESIDLPFIIKPIIAPLHTCKSLLAIVTGDHTGKLVCCIKWMLEDNQEQLYIACTQNAGTLSETLDDNVFPVCLWEVVEIEVGSEAQKHGKMLIKQLQKKLNSKKQP</sequence>
<dbReference type="AlphaFoldDB" id="A0A0D0C4E7"/>
<dbReference type="Proteomes" id="UP000053593">
    <property type="component" value="Unassembled WGS sequence"/>
</dbReference>
<protein>
    <submittedName>
        <fullName evidence="1">Uncharacterized protein</fullName>
    </submittedName>
</protein>
<dbReference type="EMBL" id="KN834838">
    <property type="protein sequence ID" value="KIK52717.1"/>
    <property type="molecule type" value="Genomic_DNA"/>
</dbReference>
<organism evidence="1 2">
    <name type="scientific">Collybiopsis luxurians FD-317 M1</name>
    <dbReference type="NCBI Taxonomy" id="944289"/>
    <lineage>
        <taxon>Eukaryota</taxon>
        <taxon>Fungi</taxon>
        <taxon>Dikarya</taxon>
        <taxon>Basidiomycota</taxon>
        <taxon>Agaricomycotina</taxon>
        <taxon>Agaricomycetes</taxon>
        <taxon>Agaricomycetidae</taxon>
        <taxon>Agaricales</taxon>
        <taxon>Marasmiineae</taxon>
        <taxon>Omphalotaceae</taxon>
        <taxon>Collybiopsis</taxon>
        <taxon>Collybiopsis luxurians</taxon>
    </lineage>
</organism>
<keyword evidence="2" id="KW-1185">Reference proteome</keyword>
<evidence type="ECO:0000313" key="1">
    <source>
        <dbReference type="EMBL" id="KIK52717.1"/>
    </source>
</evidence>
<gene>
    <name evidence="1" type="ORF">GYMLUDRAFT_250971</name>
</gene>